<dbReference type="SFLD" id="SFLDS00003">
    <property type="entry name" value="Haloacid_Dehalogenase"/>
    <property type="match status" value="1"/>
</dbReference>
<dbReference type="EMBL" id="JAFNAA010000003">
    <property type="protein sequence ID" value="MBO1107322.1"/>
    <property type="molecule type" value="Genomic_DNA"/>
</dbReference>
<protein>
    <submittedName>
        <fullName evidence="6">Sugar/pyridoxal phosphate phosphatase YigL</fullName>
    </submittedName>
</protein>
<evidence type="ECO:0000256" key="2">
    <source>
        <dbReference type="ARBA" id="ARBA00022723"/>
    </source>
</evidence>
<dbReference type="CDD" id="cd07516">
    <property type="entry name" value="HAD_Pase"/>
    <property type="match status" value="1"/>
</dbReference>
<keyword evidence="3" id="KW-0378">Hydrolase</keyword>
<evidence type="ECO:0000256" key="5">
    <source>
        <dbReference type="ARBA" id="ARBA00034778"/>
    </source>
</evidence>
<proteinExistence type="inferred from homology"/>
<evidence type="ECO:0000256" key="1">
    <source>
        <dbReference type="ARBA" id="ARBA00001946"/>
    </source>
</evidence>
<dbReference type="SFLD" id="SFLDG01140">
    <property type="entry name" value="C2.B:_Phosphomannomutase_and_P"/>
    <property type="match status" value="1"/>
</dbReference>
<dbReference type="GO" id="GO:0016791">
    <property type="term" value="F:phosphatase activity"/>
    <property type="evidence" value="ECO:0007669"/>
    <property type="project" value="UniProtKB-ARBA"/>
</dbReference>
<gene>
    <name evidence="6" type="primary">yigL</name>
    <name evidence="6" type="ORF">J2R62_03645</name>
</gene>
<organism evidence="6 7">
    <name type="scientific">Plesiomonas shigelloides</name>
    <name type="common">Aeromonas shigelloides</name>
    <dbReference type="NCBI Taxonomy" id="703"/>
    <lineage>
        <taxon>Bacteria</taxon>
        <taxon>Pseudomonadati</taxon>
        <taxon>Pseudomonadota</taxon>
        <taxon>Gammaproteobacteria</taxon>
        <taxon>Enterobacterales</taxon>
        <taxon>Enterobacteriaceae</taxon>
        <taxon>Plesiomonas</taxon>
    </lineage>
</organism>
<name>A0A2P1VQY9_PLESH</name>
<accession>A0A2P1VQY9</accession>
<dbReference type="InterPro" id="IPR023214">
    <property type="entry name" value="HAD_sf"/>
</dbReference>
<evidence type="ECO:0000313" key="6">
    <source>
        <dbReference type="EMBL" id="MBO1107322.1"/>
    </source>
</evidence>
<evidence type="ECO:0000256" key="4">
    <source>
        <dbReference type="ARBA" id="ARBA00022842"/>
    </source>
</evidence>
<dbReference type="InterPro" id="IPR000150">
    <property type="entry name" value="Cof"/>
</dbReference>
<dbReference type="SUPFAM" id="SSF56784">
    <property type="entry name" value="HAD-like"/>
    <property type="match status" value="1"/>
</dbReference>
<sequence length="265" mass="29440">MYRVVASDLDGTLLTPDHRVSPFTADTLRMLTEQGIRFIFATGRHHVDVAKIRENLGIDAYMVTSNGARVHNTAGDLVFKHDLAPEIAHDLMTLAHNHPDIITNVYREDEWHIDREVDWLAEFHDETGFHCNISNMQLVDCDGVAKVFYLGAHETLLPMEEAINARFGDKVNVSFSLPECLEVMAGGVSKGHALEQVLPLKGMTLADCIAFGDGMNDLEMLSMVGKGCVMQNAHQRLKDALPDAEVIGDNADEAVAHYLRRMFIA</sequence>
<comment type="cofactor">
    <cofactor evidence="1">
        <name>Mg(2+)</name>
        <dbReference type="ChEBI" id="CHEBI:18420"/>
    </cofactor>
</comment>
<dbReference type="InterPro" id="IPR006379">
    <property type="entry name" value="HAD-SF_hydro_IIB"/>
</dbReference>
<dbReference type="NCBIfam" id="TIGR01484">
    <property type="entry name" value="HAD-SF-IIB"/>
    <property type="match status" value="1"/>
</dbReference>
<reference evidence="6" key="1">
    <citation type="submission" date="2021-03" db="EMBL/GenBank/DDBJ databases">
        <title>Plesiomonas shigelloides zfcc0051, isolated from zebrafish feces.</title>
        <authorList>
            <person name="Vanderhoek Z."/>
            <person name="Gaulke C."/>
        </authorList>
    </citation>
    <scope>NUCLEOTIDE SEQUENCE</scope>
    <source>
        <strain evidence="6">Zfcc0051</strain>
    </source>
</reference>
<dbReference type="Gene3D" id="3.40.50.1000">
    <property type="entry name" value="HAD superfamily/HAD-like"/>
    <property type="match status" value="1"/>
</dbReference>
<evidence type="ECO:0000313" key="7">
    <source>
        <dbReference type="Proteomes" id="UP000664658"/>
    </source>
</evidence>
<dbReference type="PROSITE" id="PS01228">
    <property type="entry name" value="COF_1"/>
    <property type="match status" value="1"/>
</dbReference>
<keyword evidence="2" id="KW-0479">Metal-binding</keyword>
<dbReference type="AlphaFoldDB" id="A0A2P1VQY9"/>
<dbReference type="Pfam" id="PF08282">
    <property type="entry name" value="Hydrolase_3"/>
    <property type="match status" value="1"/>
</dbReference>
<dbReference type="InterPro" id="IPR036412">
    <property type="entry name" value="HAD-like_sf"/>
</dbReference>
<dbReference type="PANTHER" id="PTHR47267">
    <property type="match status" value="1"/>
</dbReference>
<dbReference type="RefSeq" id="WP_010862841.1">
    <property type="nucleotide sequence ID" value="NZ_CP027852.1"/>
</dbReference>
<dbReference type="Gene3D" id="3.30.1240.10">
    <property type="match status" value="1"/>
</dbReference>
<evidence type="ECO:0000256" key="3">
    <source>
        <dbReference type="ARBA" id="ARBA00022801"/>
    </source>
</evidence>
<dbReference type="PANTHER" id="PTHR47267:SF4">
    <property type="entry name" value="PYRIDOXAL PHOSPHATE PHOSPHATASE YIGL"/>
    <property type="match status" value="1"/>
</dbReference>
<dbReference type="GO" id="GO:0000287">
    <property type="term" value="F:magnesium ion binding"/>
    <property type="evidence" value="ECO:0007669"/>
    <property type="project" value="UniProtKB-ARBA"/>
</dbReference>
<dbReference type="GeneID" id="69705004"/>
<dbReference type="NCBIfam" id="NF008213">
    <property type="entry name" value="PRK10976.1"/>
    <property type="match status" value="1"/>
</dbReference>
<comment type="similarity">
    <text evidence="5">Belongs to the HAD-like hydrolase superfamily. Cof family.</text>
</comment>
<dbReference type="PROSITE" id="PS01229">
    <property type="entry name" value="COF_2"/>
    <property type="match status" value="1"/>
</dbReference>
<comment type="caution">
    <text evidence="6">The sequence shown here is derived from an EMBL/GenBank/DDBJ whole genome shotgun (WGS) entry which is preliminary data.</text>
</comment>
<keyword evidence="4" id="KW-0460">Magnesium</keyword>
<dbReference type="NCBIfam" id="TIGR00099">
    <property type="entry name" value="Cof-subfamily"/>
    <property type="match status" value="1"/>
</dbReference>
<dbReference type="Proteomes" id="UP000664658">
    <property type="component" value="Unassembled WGS sequence"/>
</dbReference>
<dbReference type="SFLD" id="SFLDG01144">
    <property type="entry name" value="C2.B.4:_PGP_Like"/>
    <property type="match status" value="1"/>
</dbReference>